<evidence type="ECO:0000256" key="4">
    <source>
        <dbReference type="ARBA" id="ARBA00035422"/>
    </source>
</evidence>
<dbReference type="InterPro" id="IPR000630">
    <property type="entry name" value="Ribosomal_uS8"/>
</dbReference>
<name>D2HL48_AILME</name>
<comment type="similarity">
    <text evidence="1">Belongs to the universal ribosomal protein uS8 family.</text>
</comment>
<dbReference type="InParanoid" id="D2HL48"/>
<dbReference type="EMBL" id="GL192989">
    <property type="protein sequence ID" value="EFB29276.1"/>
    <property type="molecule type" value="Genomic_DNA"/>
</dbReference>
<gene>
    <name evidence="5" type="ORF">PANDA_012175</name>
</gene>
<reference evidence="5" key="1">
    <citation type="journal article" date="2010" name="Nature">
        <title>The sequence and de novo assembly of the giant panda genome.</title>
        <authorList>
            <person name="Li R."/>
            <person name="Fan W."/>
            <person name="Tian G."/>
            <person name="Zhu H."/>
            <person name="He L."/>
            <person name="Cai J."/>
            <person name="Huang Q."/>
            <person name="Cai Q."/>
            <person name="Li B."/>
            <person name="Bai Y."/>
            <person name="Zhang Z."/>
            <person name="Zhang Y."/>
            <person name="Wang W."/>
            <person name="Li J."/>
            <person name="Wei F."/>
            <person name="Li H."/>
            <person name="Jian M."/>
            <person name="Li J."/>
            <person name="Zhang Z."/>
            <person name="Nielsen R."/>
            <person name="Li D."/>
            <person name="Gu W."/>
            <person name="Yang Z."/>
            <person name="Xuan Z."/>
            <person name="Ryder O.A."/>
            <person name="Leung F.C."/>
            <person name="Zhou Y."/>
            <person name="Cao J."/>
            <person name="Sun X."/>
            <person name="Fu Y."/>
            <person name="Fang X."/>
            <person name="Guo X."/>
            <person name="Wang B."/>
            <person name="Hou R."/>
            <person name="Shen F."/>
            <person name="Mu B."/>
            <person name="Ni P."/>
            <person name="Lin R."/>
            <person name="Qian W."/>
            <person name="Wang G."/>
            <person name="Yu C."/>
            <person name="Nie W."/>
            <person name="Wang J."/>
            <person name="Wu Z."/>
            <person name="Liang H."/>
            <person name="Min J."/>
            <person name="Wu Q."/>
            <person name="Cheng S."/>
            <person name="Ruan J."/>
            <person name="Wang M."/>
            <person name="Shi Z."/>
            <person name="Wen M."/>
            <person name="Liu B."/>
            <person name="Ren X."/>
            <person name="Zheng H."/>
            <person name="Dong D."/>
            <person name="Cook K."/>
            <person name="Shan G."/>
            <person name="Zhang H."/>
            <person name="Kosiol C."/>
            <person name="Xie X."/>
            <person name="Lu Z."/>
            <person name="Zheng H."/>
            <person name="Li Y."/>
            <person name="Steiner C.C."/>
            <person name="Lam T.T."/>
            <person name="Lin S."/>
            <person name="Zhang Q."/>
            <person name="Li G."/>
            <person name="Tian J."/>
            <person name="Gong T."/>
            <person name="Liu H."/>
            <person name="Zhang D."/>
            <person name="Fang L."/>
            <person name="Ye C."/>
            <person name="Zhang J."/>
            <person name="Hu W."/>
            <person name="Xu A."/>
            <person name="Ren Y."/>
            <person name="Zhang G."/>
            <person name="Bruford M.W."/>
            <person name="Li Q."/>
            <person name="Ma L."/>
            <person name="Guo Y."/>
            <person name="An N."/>
            <person name="Hu Y."/>
            <person name="Zheng Y."/>
            <person name="Shi Y."/>
            <person name="Li Z."/>
            <person name="Liu Q."/>
            <person name="Chen Y."/>
            <person name="Zhao J."/>
            <person name="Qu N."/>
            <person name="Zhao S."/>
            <person name="Tian F."/>
            <person name="Wang X."/>
            <person name="Wang H."/>
            <person name="Xu L."/>
            <person name="Liu X."/>
            <person name="Vinar T."/>
            <person name="Wang Y."/>
            <person name="Lam T.W."/>
            <person name="Yiu S.M."/>
            <person name="Liu S."/>
            <person name="Zhang H."/>
            <person name="Li D."/>
            <person name="Huang Y."/>
            <person name="Wang X."/>
            <person name="Yang G."/>
            <person name="Jiang Z."/>
            <person name="Wang J."/>
            <person name="Qin N."/>
            <person name="Li L."/>
            <person name="Li J."/>
            <person name="Bolund L."/>
            <person name="Kristiansen K."/>
            <person name="Wong G.K."/>
            <person name="Olson M."/>
            <person name="Zhang X."/>
            <person name="Li S."/>
            <person name="Yang H."/>
            <person name="Wang J."/>
            <person name="Wang J."/>
        </authorList>
    </citation>
    <scope>NUCLEOTIDE SEQUENCE [LARGE SCALE GENOMIC DNA]</scope>
</reference>
<evidence type="ECO:0000256" key="3">
    <source>
        <dbReference type="ARBA" id="ARBA00023274"/>
    </source>
</evidence>
<keyword evidence="2" id="KW-0689">Ribosomal protein</keyword>
<dbReference type="AlphaFoldDB" id="D2HL48"/>
<proteinExistence type="inferred from homology"/>
<dbReference type="Gene3D" id="3.30.1370.30">
    <property type="match status" value="1"/>
</dbReference>
<evidence type="ECO:0000256" key="1">
    <source>
        <dbReference type="ARBA" id="ARBA00006471"/>
    </source>
</evidence>
<feature type="non-terminal residue" evidence="5">
    <location>
        <position position="75"/>
    </location>
</feature>
<protein>
    <recommendedName>
        <fullName evidence="4">40S ribosomal protein S15a</fullName>
    </recommendedName>
</protein>
<sequence>LRSINNANKRGTCQVLIRPCSKVIFQLLIAMMKPDYTEITDDHRAREIAAKLTDPSHWFGFIALTTAAGIADQKE</sequence>
<dbReference type="PANTHER" id="PTHR11758">
    <property type="entry name" value="40S RIBOSOMAL PROTEIN S15A"/>
    <property type="match status" value="1"/>
</dbReference>
<evidence type="ECO:0000256" key="2">
    <source>
        <dbReference type="ARBA" id="ARBA00022980"/>
    </source>
</evidence>
<dbReference type="GO" id="GO:0006412">
    <property type="term" value="P:translation"/>
    <property type="evidence" value="ECO:0007669"/>
    <property type="project" value="InterPro"/>
</dbReference>
<evidence type="ECO:0000313" key="5">
    <source>
        <dbReference type="EMBL" id="EFB29276.1"/>
    </source>
</evidence>
<feature type="non-terminal residue" evidence="5">
    <location>
        <position position="1"/>
    </location>
</feature>
<dbReference type="InterPro" id="IPR035987">
    <property type="entry name" value="Ribosomal_uS8_sf"/>
</dbReference>
<organism evidence="5">
    <name type="scientific">Ailuropoda melanoleuca</name>
    <name type="common">Giant panda</name>
    <dbReference type="NCBI Taxonomy" id="9646"/>
    <lineage>
        <taxon>Eukaryota</taxon>
        <taxon>Metazoa</taxon>
        <taxon>Chordata</taxon>
        <taxon>Craniata</taxon>
        <taxon>Vertebrata</taxon>
        <taxon>Euteleostomi</taxon>
        <taxon>Mammalia</taxon>
        <taxon>Eutheria</taxon>
        <taxon>Laurasiatheria</taxon>
        <taxon>Carnivora</taxon>
        <taxon>Caniformia</taxon>
        <taxon>Ursidae</taxon>
        <taxon>Ailuropoda</taxon>
    </lineage>
</organism>
<dbReference type="GO" id="GO:1990904">
    <property type="term" value="C:ribonucleoprotein complex"/>
    <property type="evidence" value="ECO:0007669"/>
    <property type="project" value="UniProtKB-KW"/>
</dbReference>
<keyword evidence="3" id="KW-0687">Ribonucleoprotein</keyword>
<dbReference type="GO" id="GO:0005840">
    <property type="term" value="C:ribosome"/>
    <property type="evidence" value="ECO:0007669"/>
    <property type="project" value="UniProtKB-KW"/>
</dbReference>
<accession>D2HL48</accession>
<dbReference type="SUPFAM" id="SSF56047">
    <property type="entry name" value="Ribosomal protein S8"/>
    <property type="match status" value="1"/>
</dbReference>
<dbReference type="GO" id="GO:0003735">
    <property type="term" value="F:structural constituent of ribosome"/>
    <property type="evidence" value="ECO:0007669"/>
    <property type="project" value="InterPro"/>
</dbReference>